<feature type="region of interest" description="Disordered" evidence="1">
    <location>
        <begin position="102"/>
        <end position="125"/>
    </location>
</feature>
<dbReference type="EMBL" id="CCYD01001583">
    <property type="protein sequence ID" value="CEG45509.1"/>
    <property type="molecule type" value="Genomic_DNA"/>
</dbReference>
<evidence type="ECO:0000313" key="3">
    <source>
        <dbReference type="Proteomes" id="UP000054928"/>
    </source>
</evidence>
<protein>
    <submittedName>
        <fullName evidence="2">Uncharacterized protein</fullName>
    </submittedName>
</protein>
<feature type="compositionally biased region" description="Polar residues" evidence="1">
    <location>
        <begin position="107"/>
        <end position="119"/>
    </location>
</feature>
<organism evidence="2 3">
    <name type="scientific">Plasmopara halstedii</name>
    <name type="common">Downy mildew of sunflower</name>
    <dbReference type="NCBI Taxonomy" id="4781"/>
    <lineage>
        <taxon>Eukaryota</taxon>
        <taxon>Sar</taxon>
        <taxon>Stramenopiles</taxon>
        <taxon>Oomycota</taxon>
        <taxon>Peronosporomycetes</taxon>
        <taxon>Peronosporales</taxon>
        <taxon>Peronosporaceae</taxon>
        <taxon>Plasmopara</taxon>
    </lineage>
</organism>
<keyword evidence="3" id="KW-1185">Reference proteome</keyword>
<dbReference type="RefSeq" id="XP_024581878.1">
    <property type="nucleotide sequence ID" value="XM_024716262.1"/>
</dbReference>
<reference evidence="3" key="1">
    <citation type="submission" date="2014-09" db="EMBL/GenBank/DDBJ databases">
        <authorList>
            <person name="Sharma Rahul"/>
            <person name="Thines Marco"/>
        </authorList>
    </citation>
    <scope>NUCLEOTIDE SEQUENCE [LARGE SCALE GENOMIC DNA]</scope>
</reference>
<dbReference type="AlphaFoldDB" id="A0A0P1AVH0"/>
<proteinExistence type="predicted"/>
<dbReference type="GeneID" id="36396855"/>
<evidence type="ECO:0000313" key="2">
    <source>
        <dbReference type="EMBL" id="CEG45509.1"/>
    </source>
</evidence>
<name>A0A0P1AVH0_PLAHL</name>
<dbReference type="Proteomes" id="UP000054928">
    <property type="component" value="Unassembled WGS sequence"/>
</dbReference>
<sequence>MEYLSCNQTRHRFHWRVSYSTLKYHSATFSFLELLPYLDYAGTVVVPVLVRDLHVKGDNCDALLIRPEKVEIMGTLSTASQKKTVSKAQKQLPLVSQLSYSAGEPLQGSSHSDVSGSTTDSRRSI</sequence>
<accession>A0A0P1AVH0</accession>
<evidence type="ECO:0000256" key="1">
    <source>
        <dbReference type="SAM" id="MobiDB-lite"/>
    </source>
</evidence>